<evidence type="ECO:0000313" key="3">
    <source>
        <dbReference type="Proteomes" id="UP000800096"/>
    </source>
</evidence>
<organism evidence="2 3">
    <name type="scientific">Ampelomyces quisqualis</name>
    <name type="common">Powdery mildew agent</name>
    <dbReference type="NCBI Taxonomy" id="50730"/>
    <lineage>
        <taxon>Eukaryota</taxon>
        <taxon>Fungi</taxon>
        <taxon>Dikarya</taxon>
        <taxon>Ascomycota</taxon>
        <taxon>Pezizomycotina</taxon>
        <taxon>Dothideomycetes</taxon>
        <taxon>Pleosporomycetidae</taxon>
        <taxon>Pleosporales</taxon>
        <taxon>Pleosporineae</taxon>
        <taxon>Phaeosphaeriaceae</taxon>
        <taxon>Ampelomyces</taxon>
    </lineage>
</organism>
<evidence type="ECO:0000256" key="1">
    <source>
        <dbReference type="SAM" id="MobiDB-lite"/>
    </source>
</evidence>
<dbReference type="AlphaFoldDB" id="A0A6A5QG82"/>
<dbReference type="Proteomes" id="UP000800096">
    <property type="component" value="Unassembled WGS sequence"/>
</dbReference>
<sequence>MAKLTGNTVGSLKKMWPPVKKKAVETHPSFATFLGLSTAAASTNTAAVPAEPPTAAAPKPKVARKRKADSDADNGTPTPAKPKGRAPKTVKTNDVVHDPVNDDPDSADGGDGLEATRATEVEVEV</sequence>
<gene>
    <name evidence="2" type="ORF">BDU57DRAFT_519634</name>
</gene>
<reference evidence="2" key="1">
    <citation type="journal article" date="2020" name="Stud. Mycol.">
        <title>101 Dothideomycetes genomes: a test case for predicting lifestyles and emergence of pathogens.</title>
        <authorList>
            <person name="Haridas S."/>
            <person name="Albert R."/>
            <person name="Binder M."/>
            <person name="Bloem J."/>
            <person name="Labutti K."/>
            <person name="Salamov A."/>
            <person name="Andreopoulos B."/>
            <person name="Baker S."/>
            <person name="Barry K."/>
            <person name="Bills G."/>
            <person name="Bluhm B."/>
            <person name="Cannon C."/>
            <person name="Castanera R."/>
            <person name="Culley D."/>
            <person name="Daum C."/>
            <person name="Ezra D."/>
            <person name="Gonzalez J."/>
            <person name="Henrissat B."/>
            <person name="Kuo A."/>
            <person name="Liang C."/>
            <person name="Lipzen A."/>
            <person name="Lutzoni F."/>
            <person name="Magnuson J."/>
            <person name="Mondo S."/>
            <person name="Nolan M."/>
            <person name="Ohm R."/>
            <person name="Pangilinan J."/>
            <person name="Park H.-J."/>
            <person name="Ramirez L."/>
            <person name="Alfaro M."/>
            <person name="Sun H."/>
            <person name="Tritt A."/>
            <person name="Yoshinaga Y."/>
            <person name="Zwiers L.-H."/>
            <person name="Turgeon B."/>
            <person name="Goodwin S."/>
            <person name="Spatafora J."/>
            <person name="Crous P."/>
            <person name="Grigoriev I."/>
        </authorList>
    </citation>
    <scope>NUCLEOTIDE SEQUENCE</scope>
    <source>
        <strain evidence="2">HMLAC05119</strain>
    </source>
</reference>
<feature type="region of interest" description="Disordered" evidence="1">
    <location>
        <begin position="44"/>
        <end position="125"/>
    </location>
</feature>
<dbReference type="OrthoDB" id="3796455at2759"/>
<feature type="compositionally biased region" description="Low complexity" evidence="1">
    <location>
        <begin position="44"/>
        <end position="60"/>
    </location>
</feature>
<protein>
    <submittedName>
        <fullName evidence="2">Uncharacterized protein</fullName>
    </submittedName>
</protein>
<keyword evidence="3" id="KW-1185">Reference proteome</keyword>
<dbReference type="EMBL" id="ML979137">
    <property type="protein sequence ID" value="KAF1914565.1"/>
    <property type="molecule type" value="Genomic_DNA"/>
</dbReference>
<accession>A0A6A5QG82</accession>
<evidence type="ECO:0000313" key="2">
    <source>
        <dbReference type="EMBL" id="KAF1914565.1"/>
    </source>
</evidence>
<name>A0A6A5QG82_AMPQU</name>
<proteinExistence type="predicted"/>